<name>A0AAD4ZND2_PRUDU</name>
<evidence type="ECO:0000313" key="2">
    <source>
        <dbReference type="Proteomes" id="UP001054821"/>
    </source>
</evidence>
<gene>
    <name evidence="1" type="ORF">L3X38_004082</name>
</gene>
<organism evidence="1 2">
    <name type="scientific">Prunus dulcis</name>
    <name type="common">Almond</name>
    <name type="synonym">Amygdalus dulcis</name>
    <dbReference type="NCBI Taxonomy" id="3755"/>
    <lineage>
        <taxon>Eukaryota</taxon>
        <taxon>Viridiplantae</taxon>
        <taxon>Streptophyta</taxon>
        <taxon>Embryophyta</taxon>
        <taxon>Tracheophyta</taxon>
        <taxon>Spermatophyta</taxon>
        <taxon>Magnoliopsida</taxon>
        <taxon>eudicotyledons</taxon>
        <taxon>Gunneridae</taxon>
        <taxon>Pentapetalae</taxon>
        <taxon>rosids</taxon>
        <taxon>fabids</taxon>
        <taxon>Rosales</taxon>
        <taxon>Rosaceae</taxon>
        <taxon>Amygdaloideae</taxon>
        <taxon>Amygdaleae</taxon>
        <taxon>Prunus</taxon>
    </lineage>
</organism>
<dbReference type="Proteomes" id="UP001054821">
    <property type="component" value="Chromosome 1"/>
</dbReference>
<dbReference type="AlphaFoldDB" id="A0AAD4ZND2"/>
<reference evidence="1 2" key="1">
    <citation type="journal article" date="2022" name="G3 (Bethesda)">
        <title>Whole-genome sequence and methylome profiling of the almond [Prunus dulcis (Mill.) D.A. Webb] cultivar 'Nonpareil'.</title>
        <authorList>
            <person name="D'Amico-Willman K.M."/>
            <person name="Ouma W.Z."/>
            <person name="Meulia T."/>
            <person name="Sideli G.M."/>
            <person name="Gradziel T.M."/>
            <person name="Fresnedo-Ramirez J."/>
        </authorList>
    </citation>
    <scope>NUCLEOTIDE SEQUENCE [LARGE SCALE GENOMIC DNA]</scope>
    <source>
        <strain evidence="1">Clone GOH B32 T37-40</strain>
    </source>
</reference>
<comment type="caution">
    <text evidence="1">The sequence shown here is derived from an EMBL/GenBank/DDBJ whole genome shotgun (WGS) entry which is preliminary data.</text>
</comment>
<evidence type="ECO:0000313" key="1">
    <source>
        <dbReference type="EMBL" id="KAI5351191.1"/>
    </source>
</evidence>
<proteinExistence type="predicted"/>
<sequence>MRFGLITQFCEDMRSRVDKVSPEFCEDMCSRADHVFLEFYEDMRYRAAYVSPDFCEDMSSQADHGSPEFCKNVTYMVLGIDKMLLELTDYDLGMPRWRVCEFGDVLN</sequence>
<dbReference type="EMBL" id="JAJFAZ020000001">
    <property type="protein sequence ID" value="KAI5351191.1"/>
    <property type="molecule type" value="Genomic_DNA"/>
</dbReference>
<accession>A0AAD4ZND2</accession>
<protein>
    <submittedName>
        <fullName evidence="1">Uncharacterized protein</fullName>
    </submittedName>
</protein>
<keyword evidence="2" id="KW-1185">Reference proteome</keyword>